<proteinExistence type="predicted"/>
<feature type="domain" description="DUF4468" evidence="1">
    <location>
        <begin position="42"/>
        <end position="133"/>
    </location>
</feature>
<evidence type="ECO:0000259" key="1">
    <source>
        <dbReference type="Pfam" id="PF14730"/>
    </source>
</evidence>
<gene>
    <name evidence="2" type="ORF">EVA_04084</name>
</gene>
<accession>J9GXG7</accession>
<protein>
    <recommendedName>
        <fullName evidence="1">DUF4468 domain-containing protein</fullName>
    </recommendedName>
</protein>
<sequence length="349" mass="39303">MNQTMKKLLLMLMLCLPLWASAQTEPKYLAGAVPMKEGKVSFQQEFRAPSLSKQEIFDLLLKWGQTRFQPKDDFHARVLYSNETEGTIAIGGEEYLVFSSTALSLDRTRIYYQLYLTCQPGQVNAEITRIRYWYDENRDGGQHYNAEEWINDKMALNKKQTKLAPICGKFRRETIDLKDELFKTIQDELAHAVMASTPMTASSQTQAATTASQTQAATTASQVIPATKLTPAQPVDRDAHIRSSARITLTASGEQLDLGKESWGGFGQLFGKEVVFCLLNQHKKLGNLLLEQSEDYTVSFYDEGQSEPWLTVRCKKMMKQEVSGEEAQKMNAGSDGSQSYNLYVGEVVK</sequence>
<name>J9GXG7_9ZZZZ</name>
<dbReference type="InterPro" id="IPR027823">
    <property type="entry name" value="DUF4468"/>
</dbReference>
<dbReference type="AlphaFoldDB" id="J9GXG7"/>
<reference evidence="2" key="1">
    <citation type="journal article" date="2012" name="PLoS ONE">
        <title>Gene sets for utilization of primary and secondary nutrition supplies in the distal gut of endangered iberian lynx.</title>
        <authorList>
            <person name="Alcaide M."/>
            <person name="Messina E."/>
            <person name="Richter M."/>
            <person name="Bargiela R."/>
            <person name="Peplies J."/>
            <person name="Huws S.A."/>
            <person name="Newbold C.J."/>
            <person name="Golyshin P.N."/>
            <person name="Simon M.A."/>
            <person name="Lopez G."/>
            <person name="Yakimov M.M."/>
            <person name="Ferrer M."/>
        </authorList>
    </citation>
    <scope>NUCLEOTIDE SEQUENCE</scope>
</reference>
<dbReference type="Pfam" id="PF14730">
    <property type="entry name" value="DUF4468"/>
    <property type="match status" value="1"/>
</dbReference>
<dbReference type="EMBL" id="AMCI01000785">
    <property type="protein sequence ID" value="EJX07798.1"/>
    <property type="molecule type" value="Genomic_DNA"/>
</dbReference>
<comment type="caution">
    <text evidence="2">The sequence shown here is derived from an EMBL/GenBank/DDBJ whole genome shotgun (WGS) entry which is preliminary data.</text>
</comment>
<dbReference type="CDD" id="cd12190">
    <property type="entry name" value="Bacova_04320_like"/>
    <property type="match status" value="1"/>
</dbReference>
<dbReference type="Gene3D" id="3.30.530.80">
    <property type="match status" value="1"/>
</dbReference>
<organism evidence="2">
    <name type="scientific">gut metagenome</name>
    <dbReference type="NCBI Taxonomy" id="749906"/>
    <lineage>
        <taxon>unclassified sequences</taxon>
        <taxon>metagenomes</taxon>
        <taxon>organismal metagenomes</taxon>
    </lineage>
</organism>
<evidence type="ECO:0000313" key="2">
    <source>
        <dbReference type="EMBL" id="EJX07798.1"/>
    </source>
</evidence>